<dbReference type="OrthoDB" id="5720311at2"/>
<accession>A0A6I4THB2</accession>
<dbReference type="Gene3D" id="3.40.50.10540">
    <property type="entry name" value="Crotonobetainyl-coa:carnitine coa-transferase, domain 1"/>
    <property type="match status" value="1"/>
</dbReference>
<gene>
    <name evidence="2" type="ORF">GRI40_12500</name>
</gene>
<dbReference type="Proteomes" id="UP000439522">
    <property type="component" value="Unassembled WGS sequence"/>
</dbReference>
<keyword evidence="1 2" id="KW-0808">Transferase</keyword>
<sequence length="403" mass="42482">MNGALQGIRVLDLSRVLAGPWCTQMLGDLGADVIKVEQPGAGDDTRAWGPPFLPGSRDSAYFSCANRNKRSIAVDIATAGGADIIRRLVAEADVVVENFRVGGLAKYGLDYETLSAQKPDLVWCSITGFGQTGPDRDRGGYDFLIQGMSGLMSVTGAADGPPTKVGVPISDLTTGLYAAVSILAALRHRDRTGEGQRIDLSLLDAQLALMSNQAANYLNGGREPGRMGNQHPNIVPYQTFACADGDMLIATANDRQFGKLVRVLGLCELADDPRFHAMHARSANKDALLALLGPAIASWQAADLVAALNAVGVPSGRANTVPQALADPQVEAREMVRTIDRADGSPVRFLAFPPQLSASPATYRTAPPRAGQDTRAVLRDTLGLDDAAVDRLIDDGVVAKGAA</sequence>
<protein>
    <submittedName>
        <fullName evidence="2">CoA transferase</fullName>
    </submittedName>
</protein>
<keyword evidence="3" id="KW-1185">Reference proteome</keyword>
<organism evidence="2 3">
    <name type="scientific">Tsuneonella aeria</name>
    <dbReference type="NCBI Taxonomy" id="1837929"/>
    <lineage>
        <taxon>Bacteria</taxon>
        <taxon>Pseudomonadati</taxon>
        <taxon>Pseudomonadota</taxon>
        <taxon>Alphaproteobacteria</taxon>
        <taxon>Sphingomonadales</taxon>
        <taxon>Erythrobacteraceae</taxon>
        <taxon>Tsuneonella</taxon>
    </lineage>
</organism>
<reference evidence="2 3" key="1">
    <citation type="submission" date="2019-12" db="EMBL/GenBank/DDBJ databases">
        <title>Genomic-based taxomic classification of the family Erythrobacteraceae.</title>
        <authorList>
            <person name="Xu L."/>
        </authorList>
    </citation>
    <scope>NUCLEOTIDE SEQUENCE [LARGE SCALE GENOMIC DNA]</scope>
    <source>
        <strain evidence="2 3">100921-2</strain>
    </source>
</reference>
<dbReference type="Pfam" id="PF02515">
    <property type="entry name" value="CoA_transf_3"/>
    <property type="match status" value="1"/>
</dbReference>
<dbReference type="AlphaFoldDB" id="A0A6I4THB2"/>
<dbReference type="Gene3D" id="3.30.1540.10">
    <property type="entry name" value="formyl-coa transferase, domain 3"/>
    <property type="match status" value="1"/>
</dbReference>
<dbReference type="InterPro" id="IPR044855">
    <property type="entry name" value="CoA-Trfase_III_dom3_sf"/>
</dbReference>
<evidence type="ECO:0000313" key="2">
    <source>
        <dbReference type="EMBL" id="MXO76037.1"/>
    </source>
</evidence>
<comment type="caution">
    <text evidence="2">The sequence shown here is derived from an EMBL/GenBank/DDBJ whole genome shotgun (WGS) entry which is preliminary data.</text>
</comment>
<dbReference type="PANTHER" id="PTHR48207">
    <property type="entry name" value="SUCCINATE--HYDROXYMETHYLGLUTARATE COA-TRANSFERASE"/>
    <property type="match status" value="1"/>
</dbReference>
<dbReference type="PANTHER" id="PTHR48207:SF3">
    <property type="entry name" value="SUCCINATE--HYDROXYMETHYLGLUTARATE COA-TRANSFERASE"/>
    <property type="match status" value="1"/>
</dbReference>
<proteinExistence type="predicted"/>
<dbReference type="GO" id="GO:0008410">
    <property type="term" value="F:CoA-transferase activity"/>
    <property type="evidence" value="ECO:0007669"/>
    <property type="project" value="TreeGrafter"/>
</dbReference>
<dbReference type="EMBL" id="WTZA01000002">
    <property type="protein sequence ID" value="MXO76037.1"/>
    <property type="molecule type" value="Genomic_DNA"/>
</dbReference>
<name>A0A6I4THB2_9SPHN</name>
<evidence type="ECO:0000256" key="1">
    <source>
        <dbReference type="ARBA" id="ARBA00022679"/>
    </source>
</evidence>
<dbReference type="InterPro" id="IPR003673">
    <property type="entry name" value="CoA-Trfase_fam_III"/>
</dbReference>
<dbReference type="SUPFAM" id="SSF89796">
    <property type="entry name" value="CoA-transferase family III (CaiB/BaiF)"/>
    <property type="match status" value="1"/>
</dbReference>
<evidence type="ECO:0000313" key="3">
    <source>
        <dbReference type="Proteomes" id="UP000439522"/>
    </source>
</evidence>
<dbReference type="RefSeq" id="WP_160611870.1">
    <property type="nucleotide sequence ID" value="NZ_WTZA01000002.1"/>
</dbReference>
<dbReference type="InterPro" id="IPR050483">
    <property type="entry name" value="CoA-transferase_III_domain"/>
</dbReference>
<dbReference type="InterPro" id="IPR023606">
    <property type="entry name" value="CoA-Trfase_III_dom_1_sf"/>
</dbReference>